<feature type="non-terminal residue" evidence="3">
    <location>
        <position position="1"/>
    </location>
</feature>
<sequence>QMFFFSRDNSQSREEALSVLRSSGEFVRYALSVAVQKIQQLEETGHTDGPDGQYSDRTFRFLCDMTRFNIPACLGAFGFAVYSITFYSWDSCR</sequence>
<evidence type="ECO:0000259" key="2">
    <source>
        <dbReference type="Pfam" id="PF14677"/>
    </source>
</evidence>
<accession>A0ABV0P6W1</accession>
<evidence type="ECO:0000313" key="4">
    <source>
        <dbReference type="Proteomes" id="UP001476798"/>
    </source>
</evidence>
<keyword evidence="1" id="KW-0812">Transmembrane</keyword>
<evidence type="ECO:0000256" key="1">
    <source>
        <dbReference type="SAM" id="Phobius"/>
    </source>
</evidence>
<feature type="transmembrane region" description="Helical" evidence="1">
    <location>
        <begin position="68"/>
        <end position="89"/>
    </location>
</feature>
<evidence type="ECO:0000313" key="3">
    <source>
        <dbReference type="EMBL" id="MEQ2179184.1"/>
    </source>
</evidence>
<dbReference type="Pfam" id="PF14677">
    <property type="entry name" value="FANCI_S3"/>
    <property type="match status" value="1"/>
</dbReference>
<dbReference type="InterPro" id="IPR029313">
    <property type="entry name" value="FANCI_S3"/>
</dbReference>
<dbReference type="EMBL" id="JAHRIO010062178">
    <property type="protein sequence ID" value="MEQ2179184.1"/>
    <property type="molecule type" value="Genomic_DNA"/>
</dbReference>
<keyword evidence="4" id="KW-1185">Reference proteome</keyword>
<protein>
    <recommendedName>
        <fullName evidence="2">FANCI solenoid 3 domain-containing protein</fullName>
    </recommendedName>
</protein>
<organism evidence="3 4">
    <name type="scientific">Goodea atripinnis</name>
    <dbReference type="NCBI Taxonomy" id="208336"/>
    <lineage>
        <taxon>Eukaryota</taxon>
        <taxon>Metazoa</taxon>
        <taxon>Chordata</taxon>
        <taxon>Craniata</taxon>
        <taxon>Vertebrata</taxon>
        <taxon>Euteleostomi</taxon>
        <taxon>Actinopterygii</taxon>
        <taxon>Neopterygii</taxon>
        <taxon>Teleostei</taxon>
        <taxon>Neoteleostei</taxon>
        <taxon>Acanthomorphata</taxon>
        <taxon>Ovalentaria</taxon>
        <taxon>Atherinomorphae</taxon>
        <taxon>Cyprinodontiformes</taxon>
        <taxon>Goodeidae</taxon>
        <taxon>Goodea</taxon>
    </lineage>
</organism>
<feature type="domain" description="FANCI solenoid 3" evidence="2">
    <location>
        <begin position="4"/>
        <end position="67"/>
    </location>
</feature>
<proteinExistence type="predicted"/>
<reference evidence="3 4" key="1">
    <citation type="submission" date="2021-06" db="EMBL/GenBank/DDBJ databases">
        <authorList>
            <person name="Palmer J.M."/>
        </authorList>
    </citation>
    <scope>NUCLEOTIDE SEQUENCE [LARGE SCALE GENOMIC DNA]</scope>
    <source>
        <strain evidence="3 4">GA_2019</strain>
        <tissue evidence="3">Muscle</tissue>
    </source>
</reference>
<name>A0ABV0P6W1_9TELE</name>
<comment type="caution">
    <text evidence="3">The sequence shown here is derived from an EMBL/GenBank/DDBJ whole genome shotgun (WGS) entry which is preliminary data.</text>
</comment>
<dbReference type="Proteomes" id="UP001476798">
    <property type="component" value="Unassembled WGS sequence"/>
</dbReference>
<keyword evidence="1" id="KW-0472">Membrane</keyword>
<gene>
    <name evidence="3" type="ORF">GOODEAATRI_022020</name>
</gene>
<keyword evidence="1" id="KW-1133">Transmembrane helix</keyword>